<feature type="region of interest" description="Disordered" evidence="1">
    <location>
        <begin position="1"/>
        <end position="26"/>
    </location>
</feature>
<dbReference type="RefSeq" id="XP_066629898.1">
    <property type="nucleotide sequence ID" value="XM_066779094.1"/>
</dbReference>
<comment type="caution">
    <text evidence="2">The sequence shown here is derived from an EMBL/GenBank/DDBJ whole genome shotgun (WGS) entry which is preliminary data.</text>
</comment>
<keyword evidence="3" id="KW-1185">Reference proteome</keyword>
<evidence type="ECO:0000313" key="2">
    <source>
        <dbReference type="EMBL" id="KAL0256869.1"/>
    </source>
</evidence>
<proteinExistence type="predicted"/>
<dbReference type="GeneID" id="92011763"/>
<protein>
    <recommendedName>
        <fullName evidence="4">F-box domain-containing protein</fullName>
    </recommendedName>
</protein>
<evidence type="ECO:0008006" key="4">
    <source>
        <dbReference type="Google" id="ProtNLM"/>
    </source>
</evidence>
<dbReference type="EMBL" id="JAJVCZ030000008">
    <property type="protein sequence ID" value="KAL0256869.1"/>
    <property type="molecule type" value="Genomic_DNA"/>
</dbReference>
<evidence type="ECO:0000256" key="1">
    <source>
        <dbReference type="SAM" id="MobiDB-lite"/>
    </source>
</evidence>
<feature type="compositionally biased region" description="Basic and acidic residues" evidence="1">
    <location>
        <begin position="8"/>
        <end position="20"/>
    </location>
</feature>
<dbReference type="Proteomes" id="UP001430584">
    <property type="component" value="Unassembled WGS sequence"/>
</dbReference>
<dbReference type="SUPFAM" id="SSF52047">
    <property type="entry name" value="RNI-like"/>
    <property type="match status" value="1"/>
</dbReference>
<evidence type="ECO:0000313" key="3">
    <source>
        <dbReference type="Proteomes" id="UP001430584"/>
    </source>
</evidence>
<sequence>MMRNTSPKSEHRRPTPEPKRQQPPAVSLNDLPEELIEQIAHYLNNIPPTKLFELYTANPEPRFLHPFSSVSRKFHRIATPLLYSFYIDTGPRRPAALHQFVLTILRNPDLAACVRTVVFQNLGAYEGCSSPYPLRVRWAKGAKAEIIARARQIDFGDDGQISSRRDWLDRLECEGRDAITFLLLTQTPNLETLDLETAGAELAGFHHFMTTWMREAHNLQGVFANLRHVVLGDAANYAGYDHLGEDKEWVFLLPPLRTLELCDKFLGSRIRYEYMNRPWSIETLIIRAEIMTPLYWKLLVGSCKEIKHLVYRLHDQSWNNGGMTTDDMYDVLLAHRDHLETLVLDTPLLSIHARYILPIGSFRDFRRLRHLSISGIILLYDLDLDLDLGLDLVLKSSPLGYDRRPLRSDSALVLVAHGRSLCQDFFPQSLQTLCVDLTSLYSDMVTLVCHVTTDIYKGRSDGWLRDLRSVQFTVSYKTWNSKDLFEKLCKAGIQMMQSGIDEYMIHVVPRNADDMKAGKVSSYSLGKDGEFMAAGQTDHSNFQNSNFSVNDGL</sequence>
<accession>A0ABR3CBN3</accession>
<reference evidence="2 3" key="1">
    <citation type="submission" date="2024-02" db="EMBL/GenBank/DDBJ databases">
        <title>De novo assembly and annotation of 12 fungi associated with fruit tree decline syndrome in Ontario, Canada.</title>
        <authorList>
            <person name="Sulman M."/>
            <person name="Ellouze W."/>
            <person name="Ilyukhin E."/>
        </authorList>
    </citation>
    <scope>NUCLEOTIDE SEQUENCE [LARGE SCALE GENOMIC DNA]</scope>
    <source>
        <strain evidence="2 3">FDS-637</strain>
    </source>
</reference>
<gene>
    <name evidence="2" type="ORF">SLS55_007678</name>
</gene>
<organism evidence="2 3">
    <name type="scientific">Diplodia seriata</name>
    <dbReference type="NCBI Taxonomy" id="420778"/>
    <lineage>
        <taxon>Eukaryota</taxon>
        <taxon>Fungi</taxon>
        <taxon>Dikarya</taxon>
        <taxon>Ascomycota</taxon>
        <taxon>Pezizomycotina</taxon>
        <taxon>Dothideomycetes</taxon>
        <taxon>Dothideomycetes incertae sedis</taxon>
        <taxon>Botryosphaeriales</taxon>
        <taxon>Botryosphaeriaceae</taxon>
        <taxon>Diplodia</taxon>
    </lineage>
</organism>
<name>A0ABR3CBN3_9PEZI</name>